<feature type="signal peptide" evidence="2">
    <location>
        <begin position="1"/>
        <end position="21"/>
    </location>
</feature>
<dbReference type="Proteomes" id="UP001201273">
    <property type="component" value="Unassembled WGS sequence"/>
</dbReference>
<sequence>MKYKQWIFIYCCLQALFPVLAGTVTVQKSTEQKPNPWALKQQILAENQWREQLKYQQGLNWLYQLPAGCISWPKPQLIYQCNGLFYRPYQGIGQPLFMPIDPPAEMDQANPITPLRHSRNKKGQRKPN</sequence>
<feature type="chain" id="PRO_5047253167" evidence="2">
    <location>
        <begin position="22"/>
        <end position="128"/>
    </location>
</feature>
<accession>A0ABS8WE19</accession>
<protein>
    <submittedName>
        <fullName evidence="3">Uncharacterized protein</fullName>
    </submittedName>
</protein>
<dbReference type="EMBL" id="JAIMJA010000020">
    <property type="protein sequence ID" value="MCE2596505.1"/>
    <property type="molecule type" value="Genomic_DNA"/>
</dbReference>
<evidence type="ECO:0000313" key="4">
    <source>
        <dbReference type="Proteomes" id="UP001201273"/>
    </source>
</evidence>
<evidence type="ECO:0000313" key="3">
    <source>
        <dbReference type="EMBL" id="MCE2596505.1"/>
    </source>
</evidence>
<comment type="caution">
    <text evidence="3">The sequence shown here is derived from an EMBL/GenBank/DDBJ whole genome shotgun (WGS) entry which is preliminary data.</text>
</comment>
<feature type="region of interest" description="Disordered" evidence="1">
    <location>
        <begin position="102"/>
        <end position="128"/>
    </location>
</feature>
<keyword evidence="4" id="KW-1185">Reference proteome</keyword>
<keyword evidence="2" id="KW-0732">Signal</keyword>
<name>A0ABS8WE19_9GAMM</name>
<gene>
    <name evidence="3" type="ORF">K6Y31_17045</name>
</gene>
<feature type="compositionally biased region" description="Basic residues" evidence="1">
    <location>
        <begin position="116"/>
        <end position="128"/>
    </location>
</feature>
<dbReference type="RefSeq" id="WP_233054144.1">
    <property type="nucleotide sequence ID" value="NZ_JAIMJA010000020.1"/>
</dbReference>
<evidence type="ECO:0000256" key="2">
    <source>
        <dbReference type="SAM" id="SignalP"/>
    </source>
</evidence>
<organism evidence="3 4">
    <name type="scientific">Motilimonas cestriensis</name>
    <dbReference type="NCBI Taxonomy" id="2742685"/>
    <lineage>
        <taxon>Bacteria</taxon>
        <taxon>Pseudomonadati</taxon>
        <taxon>Pseudomonadota</taxon>
        <taxon>Gammaproteobacteria</taxon>
        <taxon>Alteromonadales</taxon>
        <taxon>Alteromonadales genera incertae sedis</taxon>
        <taxon>Motilimonas</taxon>
    </lineage>
</organism>
<evidence type="ECO:0000256" key="1">
    <source>
        <dbReference type="SAM" id="MobiDB-lite"/>
    </source>
</evidence>
<proteinExistence type="predicted"/>
<reference evidence="3 4" key="1">
    <citation type="journal article" date="2022" name="Environ. Microbiol. Rep.">
        <title>Eco-phylogenetic analyses reveal divergent evolution of vitamin B12 metabolism in the marine bacterial family 'Psychromonadaceae'.</title>
        <authorList>
            <person name="Jin X."/>
            <person name="Yang Y."/>
            <person name="Cao H."/>
            <person name="Gao B."/>
            <person name="Zhao Z."/>
        </authorList>
    </citation>
    <scope>NUCLEOTIDE SEQUENCE [LARGE SCALE GENOMIC DNA]</scope>
    <source>
        <strain evidence="3 4">MKS20</strain>
    </source>
</reference>